<keyword evidence="6" id="KW-0805">Transcription regulation</keyword>
<evidence type="ECO:0000256" key="9">
    <source>
        <dbReference type="PROSITE-ProRule" id="PRU00042"/>
    </source>
</evidence>
<keyword evidence="2" id="KW-0479">Metal-binding</keyword>
<feature type="compositionally biased region" description="Polar residues" evidence="10">
    <location>
        <begin position="819"/>
        <end position="833"/>
    </location>
</feature>
<feature type="region of interest" description="Disordered" evidence="10">
    <location>
        <begin position="982"/>
        <end position="1041"/>
    </location>
</feature>
<accession>A0ABM3K3T5</accession>
<keyword evidence="4 9" id="KW-0863">Zinc-finger</keyword>
<evidence type="ECO:0000256" key="5">
    <source>
        <dbReference type="ARBA" id="ARBA00022833"/>
    </source>
</evidence>
<feature type="domain" description="C2H2-type" evidence="11">
    <location>
        <begin position="593"/>
        <end position="621"/>
    </location>
</feature>
<evidence type="ECO:0000313" key="14">
    <source>
        <dbReference type="RefSeq" id="XP_049316138.1"/>
    </source>
</evidence>
<dbReference type="RefSeq" id="XP_049316137.1">
    <property type="nucleotide sequence ID" value="XM_049460180.1"/>
</dbReference>
<dbReference type="PANTHER" id="PTHR47772">
    <property type="entry name" value="ZINC FINGER PROTEIN 200"/>
    <property type="match status" value="1"/>
</dbReference>
<dbReference type="InterPro" id="IPR036236">
    <property type="entry name" value="Znf_C2H2_sf"/>
</dbReference>
<dbReference type="Pfam" id="PF00096">
    <property type="entry name" value="zf-C2H2"/>
    <property type="match status" value="3"/>
</dbReference>
<dbReference type="Pfam" id="PF12874">
    <property type="entry name" value="zf-met"/>
    <property type="match status" value="1"/>
</dbReference>
<feature type="region of interest" description="Disordered" evidence="10">
    <location>
        <begin position="102"/>
        <end position="174"/>
    </location>
</feature>
<feature type="compositionally biased region" description="Polar residues" evidence="10">
    <location>
        <begin position="1015"/>
        <end position="1029"/>
    </location>
</feature>
<feature type="compositionally biased region" description="Low complexity" evidence="10">
    <location>
        <begin position="109"/>
        <end position="129"/>
    </location>
</feature>
<dbReference type="GeneID" id="105227024"/>
<feature type="compositionally biased region" description="Polar residues" evidence="10">
    <location>
        <begin position="365"/>
        <end position="380"/>
    </location>
</feature>
<feature type="domain" description="C2H2-type" evidence="11">
    <location>
        <begin position="557"/>
        <end position="586"/>
    </location>
</feature>
<evidence type="ECO:0000256" key="3">
    <source>
        <dbReference type="ARBA" id="ARBA00022737"/>
    </source>
</evidence>
<proteinExistence type="predicted"/>
<evidence type="ECO:0000256" key="10">
    <source>
        <dbReference type="SAM" id="MobiDB-lite"/>
    </source>
</evidence>
<feature type="compositionally biased region" description="Polar residues" evidence="10">
    <location>
        <begin position="982"/>
        <end position="991"/>
    </location>
</feature>
<dbReference type="InterPro" id="IPR050636">
    <property type="entry name" value="C2H2-ZF_domain-containing"/>
</dbReference>
<feature type="compositionally biased region" description="Low complexity" evidence="10">
    <location>
        <begin position="1003"/>
        <end position="1014"/>
    </location>
</feature>
<feature type="compositionally biased region" description="Basic residues" evidence="10">
    <location>
        <begin position="21"/>
        <end position="30"/>
    </location>
</feature>
<evidence type="ECO:0000259" key="11">
    <source>
        <dbReference type="PROSITE" id="PS50157"/>
    </source>
</evidence>
<keyword evidence="5" id="KW-0862">Zinc</keyword>
<reference evidence="13 14" key="1">
    <citation type="submission" date="2025-05" db="UniProtKB">
        <authorList>
            <consortium name="RefSeq"/>
        </authorList>
    </citation>
    <scope>IDENTIFICATION</scope>
    <source>
        <tissue evidence="13 14">Adult</tissue>
    </source>
</reference>
<feature type="region of interest" description="Disordered" evidence="10">
    <location>
        <begin position="1323"/>
        <end position="1344"/>
    </location>
</feature>
<evidence type="ECO:0000256" key="7">
    <source>
        <dbReference type="ARBA" id="ARBA00023163"/>
    </source>
</evidence>
<feature type="compositionally biased region" description="Polar residues" evidence="10">
    <location>
        <begin position="407"/>
        <end position="421"/>
    </location>
</feature>
<dbReference type="Pfam" id="PF13912">
    <property type="entry name" value="zf-C2H2_6"/>
    <property type="match status" value="2"/>
</dbReference>
<feature type="region of interest" description="Disordered" evidence="10">
    <location>
        <begin position="819"/>
        <end position="854"/>
    </location>
</feature>
<name>A0ABM3K3T5_BACDO</name>
<feature type="region of interest" description="Disordered" evidence="10">
    <location>
        <begin position="1233"/>
        <end position="1268"/>
    </location>
</feature>
<feature type="domain" description="C2H2-type" evidence="11">
    <location>
        <begin position="501"/>
        <end position="528"/>
    </location>
</feature>
<dbReference type="SMART" id="SM00355">
    <property type="entry name" value="ZnF_C2H2"/>
    <property type="match status" value="7"/>
</dbReference>
<evidence type="ECO:0000256" key="2">
    <source>
        <dbReference type="ARBA" id="ARBA00022723"/>
    </source>
</evidence>
<keyword evidence="3" id="KW-0677">Repeat</keyword>
<feature type="compositionally biased region" description="Low complexity" evidence="10">
    <location>
        <begin position="1108"/>
        <end position="1123"/>
    </location>
</feature>
<dbReference type="RefSeq" id="XP_049316138.1">
    <property type="nucleotide sequence ID" value="XM_049460181.1"/>
</dbReference>
<feature type="region of interest" description="Disordered" evidence="10">
    <location>
        <begin position="1"/>
        <end position="58"/>
    </location>
</feature>
<dbReference type="SUPFAM" id="SSF57667">
    <property type="entry name" value="beta-beta-alpha zinc fingers"/>
    <property type="match status" value="3"/>
</dbReference>
<evidence type="ECO:0000256" key="1">
    <source>
        <dbReference type="ARBA" id="ARBA00004123"/>
    </source>
</evidence>
<feature type="compositionally biased region" description="Low complexity" evidence="10">
    <location>
        <begin position="1244"/>
        <end position="1268"/>
    </location>
</feature>
<keyword evidence="12" id="KW-1185">Reference proteome</keyword>
<feature type="domain" description="C2H2-type" evidence="11">
    <location>
        <begin position="636"/>
        <end position="663"/>
    </location>
</feature>
<dbReference type="PROSITE" id="PS00028">
    <property type="entry name" value="ZINC_FINGER_C2H2_1"/>
    <property type="match status" value="5"/>
</dbReference>
<comment type="subcellular location">
    <subcellularLocation>
        <location evidence="1">Nucleus</location>
    </subcellularLocation>
</comment>
<feature type="domain" description="C2H2-type" evidence="11">
    <location>
        <begin position="529"/>
        <end position="556"/>
    </location>
</feature>
<gene>
    <name evidence="13 14" type="primary">LOC105227024</name>
</gene>
<feature type="region of interest" description="Disordered" evidence="10">
    <location>
        <begin position="1105"/>
        <end position="1124"/>
    </location>
</feature>
<evidence type="ECO:0000256" key="8">
    <source>
        <dbReference type="ARBA" id="ARBA00023242"/>
    </source>
</evidence>
<evidence type="ECO:0000256" key="6">
    <source>
        <dbReference type="ARBA" id="ARBA00023015"/>
    </source>
</evidence>
<dbReference type="InterPro" id="IPR013087">
    <property type="entry name" value="Znf_C2H2_type"/>
</dbReference>
<evidence type="ECO:0000313" key="12">
    <source>
        <dbReference type="Proteomes" id="UP001652620"/>
    </source>
</evidence>
<feature type="region of interest" description="Disordered" evidence="10">
    <location>
        <begin position="216"/>
        <end position="248"/>
    </location>
</feature>
<protein>
    <submittedName>
        <fullName evidence="13 14">Uncharacterized protein LOC105227024 isoform X5</fullName>
    </submittedName>
</protein>
<feature type="region of interest" description="Disordered" evidence="10">
    <location>
        <begin position="318"/>
        <end position="424"/>
    </location>
</feature>
<evidence type="ECO:0000256" key="4">
    <source>
        <dbReference type="ARBA" id="ARBA00022771"/>
    </source>
</evidence>
<feature type="domain" description="C2H2-type" evidence="11">
    <location>
        <begin position="697"/>
        <end position="724"/>
    </location>
</feature>
<feature type="compositionally biased region" description="Polar residues" evidence="10">
    <location>
        <begin position="130"/>
        <end position="147"/>
    </location>
</feature>
<feature type="compositionally biased region" description="Low complexity" evidence="10">
    <location>
        <begin position="1"/>
        <end position="13"/>
    </location>
</feature>
<keyword evidence="8" id="KW-0539">Nucleus</keyword>
<dbReference type="PANTHER" id="PTHR47772:SF13">
    <property type="entry name" value="GASTRULA ZINC FINGER PROTEIN XLCGF49.1-LIKE-RELATED"/>
    <property type="match status" value="1"/>
</dbReference>
<organism evidence="12 14">
    <name type="scientific">Bactrocera dorsalis</name>
    <name type="common">Oriental fruit fly</name>
    <name type="synonym">Dacus dorsalis</name>
    <dbReference type="NCBI Taxonomy" id="27457"/>
    <lineage>
        <taxon>Eukaryota</taxon>
        <taxon>Metazoa</taxon>
        <taxon>Ecdysozoa</taxon>
        <taxon>Arthropoda</taxon>
        <taxon>Hexapoda</taxon>
        <taxon>Insecta</taxon>
        <taxon>Pterygota</taxon>
        <taxon>Neoptera</taxon>
        <taxon>Endopterygota</taxon>
        <taxon>Diptera</taxon>
        <taxon>Brachycera</taxon>
        <taxon>Muscomorpha</taxon>
        <taxon>Tephritoidea</taxon>
        <taxon>Tephritidae</taxon>
        <taxon>Bactrocera</taxon>
        <taxon>Bactrocera</taxon>
    </lineage>
</organism>
<dbReference type="Proteomes" id="UP001652620">
    <property type="component" value="Chromosome 6"/>
</dbReference>
<evidence type="ECO:0000313" key="13">
    <source>
        <dbReference type="RefSeq" id="XP_049316137.1"/>
    </source>
</evidence>
<dbReference type="PROSITE" id="PS50157">
    <property type="entry name" value="ZINC_FINGER_C2H2_2"/>
    <property type="match status" value="6"/>
</dbReference>
<keyword evidence="7" id="KW-0804">Transcription</keyword>
<sequence length="1344" mass="146527">MTSVVQQQQNQHQQQHEKQQHHFHQLHTNHHQNQSYHSHQHEHHEEGHVQHSQLQHQQIENEQHQQLFHQHRSQLFKMDAEFWQQARGPFGLHTAAALATNQLHHHHQQSPQQNHPQQSHSAQQQHNQPSVQTQHTQQPPHLSNVTTAAVPHHEQKHQQSSSTLPVLPSHEQHQQNHHLLFNAAAAAAAAVHLSGVVKSNELQNVTNGINVGGVATNSPSTHDGSAVCNDNASGNRNSSYNDTAGSSERLSISVKQEMKAVAASVAASNQHQQQQSKYQPNMHNAIDALHHQLQQQLQQQNFASSTSAADETDAFKNQLKTQPVSGLSSSSSVHQQHTHAQNSQSRPHNSTHEHRQQQEQQHQQLPSHTLSQLQQSNGQQREMGVGRSSPPRGHSGVSGTALVPLHSPQQSLTPSVGSSTPDIKYNSDKLVNEIQLQLSRSNSAAAISERTLEECWSTLQRVSWHLFRCLFMHKSAMQQIQQIPRVGLGTSGSMAAESKPHQCQQCMKSFSSNHQLVQHIRVHTGEKPYKCSYCDRRFKQLSHVQQHTRLHTGERPYKCHLPDCGRAFIQLSNLQQHLRNHDAQVERAKNRPFHCNICGKGFATESSLRTHTSKELQLHLGVLQQHAALIGGPNATSCHVCHKLFLGADALMEHMKHAHKEKPVPSIGTPYIDNSVSGCMQSSSSEPYLAKRRTANHPCPVCGKHYVNEGSLRKHLACHPETTQLTNSLRMWPCSVCQAVFTHENGLLTHMEHMRMDPKHQFAAQYVLSRAAAERRERDSILAATLAASASGGCSGGGNGGNGLLPLIGDGGGSNSLCPSPSANSECSSTGRLSSSAASEQGSGIHLLSNNSNNNNNCNSNKLNELLGRTSNNPHLSNQYGVGVDTDIHVANRMSLMAAASAAAVAVAASASGAGVSGGGNVAGVSGVGIASPVGCVESTRSSVQAAVVNLAAAMRINQVSQQQSGGNIAIGCSNNSATTNVGNVVGNTSSQQQMHTQHHQQQHQTQQQQQQQQETPGDNNQTSISGPLTPSGLRMSANSPNAIIPNLQSDSSAVNAVVTMNAMRDSMMRNTLSVVDPLSGMHQQHDQHIHGHHQHHPTNNLQTGHTSYSQHSVSGSSHQSQHNVASALQNATMHHHHHHHLNQMQQPHSPDTALRMQQHAEAILRSHTEAAFRLAATVAASNSVIGGSVAVTSTNDSNNDNNVASQNNNAIQVKAESHQTPQQQLIGGDVALQQQQQHHHQHLLSQQQTQKLNTSGSLQQQSTSVVSQQQSQLTSDLSEAIRMQEHRLEQALRLHNDARALNFLTAAQQTTNNAVTAAVNTASIHHQQQQQQQTSTTQHHSSA</sequence>
<dbReference type="Gene3D" id="3.30.160.60">
    <property type="entry name" value="Classic Zinc Finger"/>
    <property type="match status" value="5"/>
</dbReference>
<feature type="compositionally biased region" description="Polar residues" evidence="10">
    <location>
        <begin position="318"/>
        <end position="348"/>
    </location>
</feature>